<reference evidence="1" key="1">
    <citation type="submission" date="2013-12" db="EMBL/GenBank/DDBJ databases">
        <title>A Varibaculum cambriense genome reconstructed from a premature infant gut community with otherwise low bacterial novelty that shifts toward anaerobic metabolism during the third week of life.</title>
        <authorList>
            <person name="Brown C.T."/>
            <person name="Sharon I."/>
            <person name="Thomas B.C."/>
            <person name="Castelle C.J."/>
            <person name="Morowitz M.J."/>
            <person name="Banfield J.F."/>
        </authorList>
    </citation>
    <scope>NUCLEOTIDE SEQUENCE</scope>
</reference>
<feature type="non-terminal residue" evidence="1">
    <location>
        <position position="1"/>
    </location>
</feature>
<sequence length="102" mass="11164">ISPDAKTKLRIDRLKNFGIADELTVTAPGINGKMSEINAAFGLVQLKHIEGSISKRKIIDSLYRNLLKGTPGITIFPGNINANSNYSYFPILIDDGFSIRAN</sequence>
<organism evidence="1">
    <name type="scientific">human gut metagenome</name>
    <dbReference type="NCBI Taxonomy" id="408170"/>
    <lineage>
        <taxon>unclassified sequences</taxon>
        <taxon>metagenomes</taxon>
        <taxon>organismal metagenomes</taxon>
    </lineage>
</organism>
<proteinExistence type="predicted"/>
<dbReference type="Pfam" id="PF01041">
    <property type="entry name" value="DegT_DnrJ_EryC1"/>
    <property type="match status" value="1"/>
</dbReference>
<dbReference type="AlphaFoldDB" id="W1Y247"/>
<evidence type="ECO:0000313" key="1">
    <source>
        <dbReference type="EMBL" id="ETJ36613.1"/>
    </source>
</evidence>
<dbReference type="SUPFAM" id="SSF53383">
    <property type="entry name" value="PLP-dependent transferases"/>
    <property type="match status" value="1"/>
</dbReference>
<protein>
    <submittedName>
        <fullName evidence="1">VioA</fullName>
    </submittedName>
</protein>
<dbReference type="Gene3D" id="3.40.640.10">
    <property type="entry name" value="Type I PLP-dependent aspartate aminotransferase-like (Major domain)"/>
    <property type="match status" value="1"/>
</dbReference>
<name>W1Y247_9ZZZZ</name>
<dbReference type="EMBL" id="AZMM01009134">
    <property type="protein sequence ID" value="ETJ36613.1"/>
    <property type="molecule type" value="Genomic_DNA"/>
</dbReference>
<dbReference type="InterPro" id="IPR015421">
    <property type="entry name" value="PyrdxlP-dep_Trfase_major"/>
</dbReference>
<comment type="caution">
    <text evidence="1">The sequence shown here is derived from an EMBL/GenBank/DDBJ whole genome shotgun (WGS) entry which is preliminary data.</text>
</comment>
<dbReference type="InterPro" id="IPR000653">
    <property type="entry name" value="DegT/StrS_aminotransferase"/>
</dbReference>
<dbReference type="InterPro" id="IPR015424">
    <property type="entry name" value="PyrdxlP-dep_Trfase"/>
</dbReference>
<feature type="non-terminal residue" evidence="1">
    <location>
        <position position="102"/>
    </location>
</feature>
<accession>W1Y247</accession>
<gene>
    <name evidence="1" type="ORF">Q604_UNBC09134G0001</name>
</gene>